<sequence>MTGGLQVTALPPLPEVVPGDDLAALIRAVHPAPFPSGAALVVSHKVVSKAEGAIVRLADVVPGPRAHELAAALGKDPVVVQVVLDQSSEIVRARRGVLICRTHHGLVAAHAGVDGSNVDEGWCVTLPADPDGSARALRDALPGRPAVVIADSFGRPWRHGQAEVAIGCAGLVALDDQRGARDRQGQELQATQIAIADQVAAAADLVRGKASGQPAVLVGGLQRWTTAEHGPGAASLRRAADEDLFGA</sequence>
<dbReference type="SUPFAM" id="SSF144010">
    <property type="entry name" value="CofE-like"/>
    <property type="match status" value="1"/>
</dbReference>
<dbReference type="GO" id="GO:0052618">
    <property type="term" value="F:coenzyme F420-0:L-glutamate ligase activity"/>
    <property type="evidence" value="ECO:0007669"/>
    <property type="project" value="TreeGrafter"/>
</dbReference>
<evidence type="ECO:0000256" key="4">
    <source>
        <dbReference type="ARBA" id="ARBA00022842"/>
    </source>
</evidence>
<dbReference type="AlphaFoldDB" id="H0E4A5"/>
<evidence type="ECO:0000256" key="5">
    <source>
        <dbReference type="ARBA" id="ARBA00022958"/>
    </source>
</evidence>
<accession>H0E4A5</accession>
<keyword evidence="7" id="KW-0464">Manganese</keyword>
<dbReference type="GO" id="GO:0046872">
    <property type="term" value="F:metal ion binding"/>
    <property type="evidence" value="ECO:0007669"/>
    <property type="project" value="UniProtKB-KW"/>
</dbReference>
<dbReference type="RefSeq" id="WP_007573124.1">
    <property type="nucleotide sequence ID" value="NZ_AGUD01000100.1"/>
</dbReference>
<dbReference type="PATRIC" id="fig|1097667.3.peg.1619"/>
<evidence type="ECO:0000256" key="3">
    <source>
        <dbReference type="ARBA" id="ARBA00022741"/>
    </source>
</evidence>
<evidence type="ECO:0000256" key="2">
    <source>
        <dbReference type="ARBA" id="ARBA00022723"/>
    </source>
</evidence>
<feature type="domain" description="Coenzyme F420:L-glutamate ligase-like" evidence="8">
    <location>
        <begin position="13"/>
        <end position="220"/>
    </location>
</feature>
<keyword evidence="6" id="KW-0342">GTP-binding</keyword>
<dbReference type="PANTHER" id="PTHR47917">
    <property type="match status" value="1"/>
</dbReference>
<dbReference type="Gene3D" id="3.90.1660.10">
    <property type="entry name" value="CofE-like domain"/>
    <property type="match status" value="1"/>
</dbReference>
<dbReference type="Pfam" id="PF01996">
    <property type="entry name" value="F420_ligase"/>
    <property type="match status" value="1"/>
</dbReference>
<evidence type="ECO:0000256" key="7">
    <source>
        <dbReference type="ARBA" id="ARBA00023211"/>
    </source>
</evidence>
<evidence type="ECO:0000313" key="9">
    <source>
        <dbReference type="EMBL" id="EHN11474.1"/>
    </source>
</evidence>
<evidence type="ECO:0000259" key="8">
    <source>
        <dbReference type="Pfam" id="PF01996"/>
    </source>
</evidence>
<evidence type="ECO:0000256" key="6">
    <source>
        <dbReference type="ARBA" id="ARBA00023134"/>
    </source>
</evidence>
<keyword evidence="2" id="KW-0479">Metal-binding</keyword>
<reference evidence="9 10" key="1">
    <citation type="journal article" date="2013" name="Biodegradation">
        <title>Quantitative proteomic analysis of ibuprofen-degrading Patulibacter sp. strain I11.</title>
        <authorList>
            <person name="Almeida B."/>
            <person name="Kjeldal H."/>
            <person name="Lolas I."/>
            <person name="Knudsen A.D."/>
            <person name="Carvalho G."/>
            <person name="Nielsen K.L."/>
            <person name="Barreto Crespo M.T."/>
            <person name="Stensballe A."/>
            <person name="Nielsen J.L."/>
        </authorList>
    </citation>
    <scope>NUCLEOTIDE SEQUENCE [LARGE SCALE GENOMIC DNA]</scope>
    <source>
        <strain evidence="9 10">I11</strain>
    </source>
</reference>
<keyword evidence="3" id="KW-0547">Nucleotide-binding</keyword>
<keyword evidence="5" id="KW-0630">Potassium</keyword>
<dbReference type="Gene3D" id="3.30.1330.100">
    <property type="entry name" value="CofE-like"/>
    <property type="match status" value="1"/>
</dbReference>
<dbReference type="InterPro" id="IPR002847">
    <property type="entry name" value="F420-0_gamma-glut_ligase-dom"/>
</dbReference>
<dbReference type="PANTHER" id="PTHR47917:SF1">
    <property type="entry name" value="COENZYME F420:L-GLUTAMATE LIGASE"/>
    <property type="match status" value="1"/>
</dbReference>
<keyword evidence="10" id="KW-1185">Reference proteome</keyword>
<dbReference type="NCBIfam" id="TIGR01916">
    <property type="entry name" value="F420_cofE"/>
    <property type="match status" value="1"/>
</dbReference>
<evidence type="ECO:0000256" key="1">
    <source>
        <dbReference type="ARBA" id="ARBA00022598"/>
    </source>
</evidence>
<dbReference type="GO" id="GO:0005525">
    <property type="term" value="F:GTP binding"/>
    <property type="evidence" value="ECO:0007669"/>
    <property type="project" value="UniProtKB-KW"/>
</dbReference>
<keyword evidence="4" id="KW-0460">Magnesium</keyword>
<comment type="caution">
    <text evidence="9">The sequence shown here is derived from an EMBL/GenBank/DDBJ whole genome shotgun (WGS) entry which is preliminary data.</text>
</comment>
<dbReference type="Proteomes" id="UP000005143">
    <property type="component" value="Unassembled WGS sequence"/>
</dbReference>
<protein>
    <recommendedName>
        <fullName evidence="8">Coenzyme F420:L-glutamate ligase-like domain-containing protein</fullName>
    </recommendedName>
</protein>
<evidence type="ECO:0000313" key="10">
    <source>
        <dbReference type="Proteomes" id="UP000005143"/>
    </source>
</evidence>
<gene>
    <name evidence="9" type="ORF">PAI11_16320</name>
</gene>
<name>H0E4A5_9ACTN</name>
<keyword evidence="1" id="KW-0436">Ligase</keyword>
<dbReference type="EMBL" id="AGUD01000100">
    <property type="protein sequence ID" value="EHN11474.1"/>
    <property type="molecule type" value="Genomic_DNA"/>
</dbReference>
<proteinExistence type="predicted"/>
<organism evidence="9 10">
    <name type="scientific">Patulibacter medicamentivorans</name>
    <dbReference type="NCBI Taxonomy" id="1097667"/>
    <lineage>
        <taxon>Bacteria</taxon>
        <taxon>Bacillati</taxon>
        <taxon>Actinomycetota</taxon>
        <taxon>Thermoleophilia</taxon>
        <taxon>Solirubrobacterales</taxon>
        <taxon>Patulibacteraceae</taxon>
        <taxon>Patulibacter</taxon>
    </lineage>
</organism>
<dbReference type="InterPro" id="IPR008225">
    <property type="entry name" value="F420-0_g-glutamyl_ligase"/>
</dbReference>